<dbReference type="SUPFAM" id="SSF56281">
    <property type="entry name" value="Metallo-hydrolase/oxidoreductase"/>
    <property type="match status" value="1"/>
</dbReference>
<evidence type="ECO:0000256" key="1">
    <source>
        <dbReference type="SAM" id="SignalP"/>
    </source>
</evidence>
<dbReference type="InterPro" id="IPR052159">
    <property type="entry name" value="Competence_DNA_uptake"/>
</dbReference>
<dbReference type="Pfam" id="PF00753">
    <property type="entry name" value="Lactamase_B"/>
    <property type="match status" value="1"/>
</dbReference>
<dbReference type="SMART" id="SM00849">
    <property type="entry name" value="Lactamase_B"/>
    <property type="match status" value="1"/>
</dbReference>
<gene>
    <name evidence="3" type="ORF">ENQ76_08405</name>
</gene>
<feature type="domain" description="Metallo-beta-lactamase" evidence="2">
    <location>
        <begin position="38"/>
        <end position="264"/>
    </location>
</feature>
<dbReference type="GO" id="GO:0016787">
    <property type="term" value="F:hydrolase activity"/>
    <property type="evidence" value="ECO:0007669"/>
    <property type="project" value="UniProtKB-KW"/>
</dbReference>
<evidence type="ECO:0000259" key="2">
    <source>
        <dbReference type="SMART" id="SM00849"/>
    </source>
</evidence>
<dbReference type="EMBL" id="DSOK01000244">
    <property type="protein sequence ID" value="HEN15472.1"/>
    <property type="molecule type" value="Genomic_DNA"/>
</dbReference>
<name>A0A7C2P0Z4_9PLAN</name>
<evidence type="ECO:0000313" key="3">
    <source>
        <dbReference type="EMBL" id="HEN15472.1"/>
    </source>
</evidence>
<sequence>MSLTAWGFRGICLLLFTATAMASEQDGRLDLYFIDVEGGAATLIVTPAGESMLIDSGYPDNGGRDRDRILNVVREVAKLDHLDHALVTHWHLDHYGNHAAIADQIKIGTFWDRGMPDTLQEDAKYVERAALYRAASQNKSRTLKAGDTLPLKSGSTPLTVKVVTASGEVIPNEGSANPFADRHVPQADDPTDNAKSISTLWSFGKFRFLCCGDLTWNVEARLVTPNNPIGQVDLFMVTHHGLPVSNNPALVLAIAPRVAVICNGPTKGAHANTLATLRQVKGLEAWYQLHRNVKLADDEQAPADFIANKVETAQCTGTWVKASVAPDGGKYTVQIGPTGNAREYAVR</sequence>
<dbReference type="Gene3D" id="3.60.15.10">
    <property type="entry name" value="Ribonuclease Z/Hydroxyacylglutathione hydrolase-like"/>
    <property type="match status" value="1"/>
</dbReference>
<feature type="chain" id="PRO_5027796990" evidence="1">
    <location>
        <begin position="23"/>
        <end position="347"/>
    </location>
</feature>
<proteinExistence type="predicted"/>
<organism evidence="3">
    <name type="scientific">Schlesneria paludicola</name>
    <dbReference type="NCBI Taxonomy" id="360056"/>
    <lineage>
        <taxon>Bacteria</taxon>
        <taxon>Pseudomonadati</taxon>
        <taxon>Planctomycetota</taxon>
        <taxon>Planctomycetia</taxon>
        <taxon>Planctomycetales</taxon>
        <taxon>Planctomycetaceae</taxon>
        <taxon>Schlesneria</taxon>
    </lineage>
</organism>
<comment type="caution">
    <text evidence="3">The sequence shown here is derived from an EMBL/GenBank/DDBJ whole genome shotgun (WGS) entry which is preliminary data.</text>
</comment>
<keyword evidence="3" id="KW-0378">Hydrolase</keyword>
<dbReference type="InterPro" id="IPR001279">
    <property type="entry name" value="Metallo-B-lactamas"/>
</dbReference>
<reference evidence="3" key="1">
    <citation type="journal article" date="2020" name="mSystems">
        <title>Genome- and Community-Level Interaction Insights into Carbon Utilization and Element Cycling Functions of Hydrothermarchaeota in Hydrothermal Sediment.</title>
        <authorList>
            <person name="Zhou Z."/>
            <person name="Liu Y."/>
            <person name="Xu W."/>
            <person name="Pan J."/>
            <person name="Luo Z.H."/>
            <person name="Li M."/>
        </authorList>
    </citation>
    <scope>NUCLEOTIDE SEQUENCE [LARGE SCALE GENOMIC DNA]</scope>
    <source>
        <strain evidence="3">SpSt-339</strain>
    </source>
</reference>
<feature type="signal peptide" evidence="1">
    <location>
        <begin position="1"/>
        <end position="22"/>
    </location>
</feature>
<dbReference type="AlphaFoldDB" id="A0A7C2P0Z4"/>
<dbReference type="PANTHER" id="PTHR30619">
    <property type="entry name" value="DNA INTERNALIZATION/COMPETENCE PROTEIN COMEC/REC2"/>
    <property type="match status" value="1"/>
</dbReference>
<dbReference type="InterPro" id="IPR036866">
    <property type="entry name" value="RibonucZ/Hydroxyglut_hydro"/>
</dbReference>
<accession>A0A7C2P0Z4</accession>
<dbReference type="PANTHER" id="PTHR30619:SF1">
    <property type="entry name" value="RECOMBINATION PROTEIN 2"/>
    <property type="match status" value="1"/>
</dbReference>
<keyword evidence="1" id="KW-0732">Signal</keyword>
<protein>
    <submittedName>
        <fullName evidence="3">MBL fold metallo-hydrolase</fullName>
    </submittedName>
</protein>